<keyword evidence="12" id="KW-1185">Reference proteome</keyword>
<dbReference type="PANTHER" id="PTHR43394:SF1">
    <property type="entry name" value="ATP-BINDING CASSETTE SUB-FAMILY B MEMBER 10, MITOCHONDRIAL"/>
    <property type="match status" value="1"/>
</dbReference>
<dbReference type="GO" id="GO:0015421">
    <property type="term" value="F:ABC-type oligopeptide transporter activity"/>
    <property type="evidence" value="ECO:0007669"/>
    <property type="project" value="TreeGrafter"/>
</dbReference>
<reference evidence="12" key="1">
    <citation type="journal article" date="2010" name="Stand. Genomic Sci.">
        <title>Complete genome sequence of 'Thermobaculum terrenum' type strain (YNP1).</title>
        <authorList>
            <person name="Kiss H."/>
            <person name="Cleland D."/>
            <person name="Lapidus A."/>
            <person name="Lucas S."/>
            <person name="Glavina Del Rio T."/>
            <person name="Nolan M."/>
            <person name="Tice H."/>
            <person name="Han C."/>
            <person name="Goodwin L."/>
            <person name="Pitluck S."/>
            <person name="Liolios K."/>
            <person name="Ivanova N."/>
            <person name="Mavromatis K."/>
            <person name="Ovchinnikova G."/>
            <person name="Pati A."/>
            <person name="Chen A."/>
            <person name="Palaniappan K."/>
            <person name="Land M."/>
            <person name="Hauser L."/>
            <person name="Chang Y."/>
            <person name="Jeffries C."/>
            <person name="Lu M."/>
            <person name="Brettin T."/>
            <person name="Detter J."/>
            <person name="Goker M."/>
            <person name="Tindall B."/>
            <person name="Beck B."/>
            <person name="McDermott T."/>
            <person name="Woyke T."/>
            <person name="Bristow J."/>
            <person name="Eisen J."/>
            <person name="Markowitz V."/>
            <person name="Hugenholtz P."/>
            <person name="Kyrpides N."/>
            <person name="Klenk H."/>
            <person name="Cheng J."/>
        </authorList>
    </citation>
    <scope>NUCLEOTIDE SEQUENCE [LARGE SCALE GENOMIC DNA]</scope>
    <source>
        <strain evidence="12">ATCC BAA-798 / YNP1</strain>
    </source>
</reference>
<dbReference type="PROSITE" id="PS50929">
    <property type="entry name" value="ABC_TM1F"/>
    <property type="match status" value="1"/>
</dbReference>
<keyword evidence="5" id="KW-0067">ATP-binding</keyword>
<evidence type="ECO:0000256" key="2">
    <source>
        <dbReference type="ARBA" id="ARBA00022448"/>
    </source>
</evidence>
<feature type="transmembrane region" description="Helical" evidence="8">
    <location>
        <begin position="236"/>
        <end position="266"/>
    </location>
</feature>
<dbReference type="GO" id="GO:0016887">
    <property type="term" value="F:ATP hydrolysis activity"/>
    <property type="evidence" value="ECO:0007669"/>
    <property type="project" value="InterPro"/>
</dbReference>
<evidence type="ECO:0000256" key="5">
    <source>
        <dbReference type="ARBA" id="ARBA00022840"/>
    </source>
</evidence>
<dbReference type="HOGENOM" id="CLU_000604_84_3_0"/>
<evidence type="ECO:0000256" key="8">
    <source>
        <dbReference type="SAM" id="Phobius"/>
    </source>
</evidence>
<keyword evidence="3 8" id="KW-0812">Transmembrane</keyword>
<keyword evidence="6 8" id="KW-1133">Transmembrane helix</keyword>
<keyword evidence="7 8" id="KW-0472">Membrane</keyword>
<gene>
    <name evidence="11" type="ordered locus">Tter_2823</name>
</gene>
<feature type="domain" description="ABC transmembrane type-1" evidence="10">
    <location>
        <begin position="30"/>
        <end position="301"/>
    </location>
</feature>
<evidence type="ECO:0000259" key="10">
    <source>
        <dbReference type="PROSITE" id="PS50929"/>
    </source>
</evidence>
<dbReference type="CDD" id="cd07346">
    <property type="entry name" value="ABC_6TM_exporters"/>
    <property type="match status" value="1"/>
</dbReference>
<comment type="subcellular location">
    <subcellularLocation>
        <location evidence="1">Cell membrane</location>
        <topology evidence="1">Multi-pass membrane protein</topology>
    </subcellularLocation>
</comment>
<feature type="transmembrane region" description="Helical" evidence="8">
    <location>
        <begin position="59"/>
        <end position="83"/>
    </location>
</feature>
<dbReference type="InterPro" id="IPR036640">
    <property type="entry name" value="ABC1_TM_sf"/>
</dbReference>
<dbReference type="eggNOG" id="COG1132">
    <property type="taxonomic scope" value="Bacteria"/>
</dbReference>
<dbReference type="InterPro" id="IPR027417">
    <property type="entry name" value="P-loop_NTPase"/>
</dbReference>
<proteinExistence type="predicted"/>
<name>D1CIY6_THET1</name>
<dbReference type="SUPFAM" id="SSF52540">
    <property type="entry name" value="P-loop containing nucleoside triphosphate hydrolases"/>
    <property type="match status" value="1"/>
</dbReference>
<dbReference type="AlphaFoldDB" id="D1CIY6"/>
<dbReference type="SMART" id="SM00382">
    <property type="entry name" value="AAA"/>
    <property type="match status" value="1"/>
</dbReference>
<evidence type="ECO:0000256" key="7">
    <source>
        <dbReference type="ARBA" id="ARBA00023136"/>
    </source>
</evidence>
<dbReference type="GO" id="GO:0005886">
    <property type="term" value="C:plasma membrane"/>
    <property type="evidence" value="ECO:0007669"/>
    <property type="project" value="UniProtKB-SubCell"/>
</dbReference>
<dbReference type="STRING" id="525904.Tter_2823"/>
<dbReference type="PROSITE" id="PS51257">
    <property type="entry name" value="PROKAR_LIPOPROTEIN"/>
    <property type="match status" value="1"/>
</dbReference>
<dbReference type="PANTHER" id="PTHR43394">
    <property type="entry name" value="ATP-DEPENDENT PERMEASE MDL1, MITOCHONDRIAL"/>
    <property type="match status" value="1"/>
</dbReference>
<dbReference type="Gene3D" id="3.40.50.300">
    <property type="entry name" value="P-loop containing nucleotide triphosphate hydrolases"/>
    <property type="match status" value="1"/>
</dbReference>
<dbReference type="Pfam" id="PF00005">
    <property type="entry name" value="ABC_tran"/>
    <property type="match status" value="1"/>
</dbReference>
<evidence type="ECO:0000256" key="1">
    <source>
        <dbReference type="ARBA" id="ARBA00004651"/>
    </source>
</evidence>
<evidence type="ECO:0000256" key="6">
    <source>
        <dbReference type="ARBA" id="ARBA00022989"/>
    </source>
</evidence>
<dbReference type="InterPro" id="IPR011527">
    <property type="entry name" value="ABC1_TM_dom"/>
</dbReference>
<feature type="domain" description="ABC transporter" evidence="9">
    <location>
        <begin position="335"/>
        <end position="569"/>
    </location>
</feature>
<feature type="transmembrane region" description="Helical" evidence="8">
    <location>
        <begin position="158"/>
        <end position="176"/>
    </location>
</feature>
<dbReference type="InterPro" id="IPR039421">
    <property type="entry name" value="Type_1_exporter"/>
</dbReference>
<sequence>MRYLLRYLSENRKLWRVWLPLLVLSACTPLLAISIPVVEKRLIDGVLLARRMDLLPGTLALYGLLWLLTSVIGLIAGPMQVYLNERLSMDLRQRLFAQCERLSLAFARREHTGRTLALFVNDAPSLASLFSSTLLGGVSSLIAIVVGIFVMFRLNWQLSLAAGIIPPIVAILAAIVTRPLRPAARRAQEKAAELTERLQENLAGLREVVAFGRGRLQHTLLSTTLMELLRLRMRVAYIDTAIGAGQSVFSLTVSLVIVGYGGYLVLRGETTIGTLVAIRTLFTYVFQPAGQLVGLASSIQKGLGSADRIYAFLDREPQVKDLAGSRASCEMVGEVAFEGVSFGYSSDSRVLHDVSFVARAGETVALVGPSGAGKSTLVSLIARFYDPQEGRVLIDGRDIRELPLDELRSRIAIVFQDTFLFATTVRENIAFGREGATEEEIIAAAKAANAWEFIQQLPDGLDTLVGERGVRFSEGQKQRLAIARALLRKPLILILDEPTSALDARSEHLLQEALENLMRGCTAFVIAHRLATVQRADRILVMEGGRIVEQGTHHELLEQGGLYQELFDLQFAPRVDGQRLPAALT</sequence>
<evidence type="ECO:0000313" key="11">
    <source>
        <dbReference type="EMBL" id="ACZ43706.1"/>
    </source>
</evidence>
<feature type="transmembrane region" description="Helical" evidence="8">
    <location>
        <begin position="134"/>
        <end position="152"/>
    </location>
</feature>
<dbReference type="EMBL" id="CP001826">
    <property type="protein sequence ID" value="ACZ43706.1"/>
    <property type="molecule type" value="Genomic_DNA"/>
</dbReference>
<dbReference type="OrthoDB" id="8554730at2"/>
<dbReference type="KEGG" id="ttr:Tter_2823"/>
<dbReference type="SUPFAM" id="SSF90123">
    <property type="entry name" value="ABC transporter transmembrane region"/>
    <property type="match status" value="1"/>
</dbReference>
<dbReference type="Proteomes" id="UP000000323">
    <property type="component" value="Chromosome 2"/>
</dbReference>
<protein>
    <submittedName>
        <fullName evidence="11">ABC transporter related protein</fullName>
    </submittedName>
</protein>
<evidence type="ECO:0000313" key="12">
    <source>
        <dbReference type="Proteomes" id="UP000000323"/>
    </source>
</evidence>
<dbReference type="Pfam" id="PF00664">
    <property type="entry name" value="ABC_membrane"/>
    <property type="match status" value="1"/>
</dbReference>
<dbReference type="RefSeq" id="WP_012876737.1">
    <property type="nucleotide sequence ID" value="NC_013526.1"/>
</dbReference>
<dbReference type="InterPro" id="IPR003439">
    <property type="entry name" value="ABC_transporter-like_ATP-bd"/>
</dbReference>
<evidence type="ECO:0000256" key="3">
    <source>
        <dbReference type="ARBA" id="ARBA00022692"/>
    </source>
</evidence>
<evidence type="ECO:0000259" key="9">
    <source>
        <dbReference type="PROSITE" id="PS50893"/>
    </source>
</evidence>
<keyword evidence="4" id="KW-0547">Nucleotide-binding</keyword>
<dbReference type="FunFam" id="3.40.50.300:FF:000287">
    <property type="entry name" value="Multidrug ABC transporter ATP-binding protein"/>
    <property type="match status" value="1"/>
</dbReference>
<accession>D1CIY6</accession>
<dbReference type="InterPro" id="IPR003593">
    <property type="entry name" value="AAA+_ATPase"/>
</dbReference>
<dbReference type="Gene3D" id="1.20.1560.10">
    <property type="entry name" value="ABC transporter type 1, transmembrane domain"/>
    <property type="match status" value="1"/>
</dbReference>
<dbReference type="GO" id="GO:0005524">
    <property type="term" value="F:ATP binding"/>
    <property type="evidence" value="ECO:0007669"/>
    <property type="project" value="UniProtKB-KW"/>
</dbReference>
<dbReference type="PROSITE" id="PS50893">
    <property type="entry name" value="ABC_TRANSPORTER_2"/>
    <property type="match status" value="1"/>
</dbReference>
<organism evidence="11 12">
    <name type="scientific">Thermobaculum terrenum (strain ATCC BAA-798 / CCMEE 7001 / YNP1)</name>
    <dbReference type="NCBI Taxonomy" id="525904"/>
    <lineage>
        <taxon>Bacteria</taxon>
        <taxon>Bacillati</taxon>
        <taxon>Chloroflexota</taxon>
        <taxon>Chloroflexia</taxon>
        <taxon>Candidatus Thermobaculales</taxon>
        <taxon>Candidatus Thermobaculaceae</taxon>
        <taxon>Thermobaculum</taxon>
    </lineage>
</organism>
<keyword evidence="2" id="KW-0813">Transport</keyword>
<evidence type="ECO:0000256" key="4">
    <source>
        <dbReference type="ARBA" id="ARBA00022741"/>
    </source>
</evidence>